<keyword evidence="1" id="KW-0472">Membrane</keyword>
<name>A0A553K547_9ACTN</name>
<protein>
    <submittedName>
        <fullName evidence="2">Uncharacterized protein</fullName>
    </submittedName>
</protein>
<dbReference type="RefSeq" id="WP_143936920.1">
    <property type="nucleotide sequence ID" value="NZ_VKKG01000001.1"/>
</dbReference>
<evidence type="ECO:0000313" key="3">
    <source>
        <dbReference type="Proteomes" id="UP000317638"/>
    </source>
</evidence>
<accession>A0A553K547</accession>
<organism evidence="2 3">
    <name type="scientific">Tessaracoccus rhinocerotis</name>
    <dbReference type="NCBI Taxonomy" id="1689449"/>
    <lineage>
        <taxon>Bacteria</taxon>
        <taxon>Bacillati</taxon>
        <taxon>Actinomycetota</taxon>
        <taxon>Actinomycetes</taxon>
        <taxon>Propionibacteriales</taxon>
        <taxon>Propionibacteriaceae</taxon>
        <taxon>Tessaracoccus</taxon>
    </lineage>
</organism>
<keyword evidence="1" id="KW-0812">Transmembrane</keyword>
<dbReference type="AlphaFoldDB" id="A0A553K547"/>
<gene>
    <name evidence="2" type="ORF">FOJ82_02835</name>
</gene>
<comment type="caution">
    <text evidence="2">The sequence shown here is derived from an EMBL/GenBank/DDBJ whole genome shotgun (WGS) entry which is preliminary data.</text>
</comment>
<sequence length="65" mass="6910">MNKTPRIDVATLVTGLTLIGFAVLGGLVAWGHTLIRPASLWFALVLLASGSIGLAVSLTRRDDRH</sequence>
<feature type="transmembrane region" description="Helical" evidence="1">
    <location>
        <begin position="12"/>
        <end position="32"/>
    </location>
</feature>
<dbReference type="Proteomes" id="UP000317638">
    <property type="component" value="Unassembled WGS sequence"/>
</dbReference>
<keyword evidence="3" id="KW-1185">Reference proteome</keyword>
<evidence type="ECO:0000313" key="2">
    <source>
        <dbReference type="EMBL" id="TRY19833.1"/>
    </source>
</evidence>
<feature type="transmembrane region" description="Helical" evidence="1">
    <location>
        <begin position="38"/>
        <end position="59"/>
    </location>
</feature>
<keyword evidence="1" id="KW-1133">Transmembrane helix</keyword>
<reference evidence="2 3" key="1">
    <citation type="submission" date="2019-07" db="EMBL/GenBank/DDBJ databases">
        <authorList>
            <person name="Zhou L.-Y."/>
        </authorList>
    </citation>
    <scope>NUCLEOTIDE SEQUENCE [LARGE SCALE GENOMIC DNA]</scope>
    <source>
        <strain evidence="2 3">YIM 101269</strain>
    </source>
</reference>
<evidence type="ECO:0000256" key="1">
    <source>
        <dbReference type="SAM" id="Phobius"/>
    </source>
</evidence>
<dbReference type="OrthoDB" id="9951342at2"/>
<dbReference type="EMBL" id="VKKG01000001">
    <property type="protein sequence ID" value="TRY19833.1"/>
    <property type="molecule type" value="Genomic_DNA"/>
</dbReference>
<proteinExistence type="predicted"/>